<organism evidence="1 2">
    <name type="scientific">Lactococcus phage KSY1</name>
    <dbReference type="NCBI Taxonomy" id="2913972"/>
    <lineage>
        <taxon>Viruses</taxon>
        <taxon>Duplodnaviria</taxon>
        <taxon>Heunggongvirae</taxon>
        <taxon>Uroviricota</taxon>
        <taxon>Caudoviricetes</taxon>
        <taxon>Chopinvirus</taxon>
        <taxon>Chopinvirus KSY1</taxon>
    </lineage>
</organism>
<dbReference type="EMBL" id="DQ535032">
    <property type="protein sequence ID" value="ABG21585.1"/>
    <property type="molecule type" value="Genomic_DNA"/>
</dbReference>
<sequence length="319" mass="35663">MTFLETDAREVIETFTNQNLHRFYNMLPTMITWECANKDPDYRLSSMQVEKNLRLGTGLCVLGRDIANNFTYLSDNLTRPFPGIVPLCEWKPENMTIAGAENPGAPLIIVTNQTPMISQRLAMDIRRGIISGLSSDLAAIRIASEEIGTLQYLRYANATQLNRQAFISGPSKEAVRDTQEQIQSLSPFVGIVTTDETSTNASNFVEGSITSQSINSVDRMQSFTQQMDSIERNLLTQLGVPTMETSNERRVQAEVEALKSEPQVYAATYQKPREESARLILESEGYEVKPVFTMSWQQPMYPGSSALMGLGQLPMNPVQ</sequence>
<dbReference type="KEGG" id="vg:5602034"/>
<reference evidence="1 2" key="1">
    <citation type="journal article" date="2007" name="Virology">
        <title>KSY1, a lactococcal phage with a T7-like transcription.</title>
        <authorList>
            <person name="Chopin A."/>
            <person name="Deveau H."/>
            <person name="Ehrlich S.D."/>
            <person name="Moineau S."/>
            <person name="Chopin M.C."/>
        </authorList>
    </citation>
    <scope>NUCLEOTIDE SEQUENCE</scope>
</reference>
<evidence type="ECO:0000313" key="1">
    <source>
        <dbReference type="EMBL" id="ABG21585.1"/>
    </source>
</evidence>
<accession>A6MAA7</accession>
<dbReference type="Proteomes" id="UP000000714">
    <property type="component" value="Segment"/>
</dbReference>
<proteinExistence type="predicted"/>
<evidence type="ECO:0000313" key="2">
    <source>
        <dbReference type="Proteomes" id="UP000000714"/>
    </source>
</evidence>
<gene>
    <name evidence="1" type="ORF">KSY1p043</name>
</gene>
<dbReference type="GeneID" id="5602034"/>
<dbReference type="RefSeq" id="YP_001469041.1">
    <property type="nucleotide sequence ID" value="NC_009817.1"/>
</dbReference>
<keyword evidence="2" id="KW-1185">Reference proteome</keyword>
<protein>
    <submittedName>
        <fullName evidence="1">Gp043</fullName>
    </submittedName>
</protein>
<name>A6MAA7_9CAUD</name>